<organism evidence="1 2">
    <name type="scientific">Lasiodiplodia mahajangana</name>
    <dbReference type="NCBI Taxonomy" id="1108764"/>
    <lineage>
        <taxon>Eukaryota</taxon>
        <taxon>Fungi</taxon>
        <taxon>Dikarya</taxon>
        <taxon>Ascomycota</taxon>
        <taxon>Pezizomycotina</taxon>
        <taxon>Dothideomycetes</taxon>
        <taxon>Dothideomycetes incertae sedis</taxon>
        <taxon>Botryosphaeriales</taxon>
        <taxon>Botryosphaeriaceae</taxon>
        <taxon>Lasiodiplodia</taxon>
    </lineage>
</organism>
<gene>
    <name evidence="1" type="ORF">O1611_g9632</name>
</gene>
<protein>
    <submittedName>
        <fullName evidence="1">Uncharacterized protein</fullName>
    </submittedName>
</protein>
<dbReference type="Proteomes" id="UP001153332">
    <property type="component" value="Unassembled WGS sequence"/>
</dbReference>
<name>A0ACC2J7F1_9PEZI</name>
<comment type="caution">
    <text evidence="1">The sequence shown here is derived from an EMBL/GenBank/DDBJ whole genome shotgun (WGS) entry which is preliminary data.</text>
</comment>
<evidence type="ECO:0000313" key="1">
    <source>
        <dbReference type="EMBL" id="KAJ8123278.1"/>
    </source>
</evidence>
<dbReference type="EMBL" id="JAPUUL010003375">
    <property type="protein sequence ID" value="KAJ8123278.1"/>
    <property type="molecule type" value="Genomic_DNA"/>
</dbReference>
<accession>A0ACC2J7F1</accession>
<proteinExistence type="predicted"/>
<sequence>MTTLHAPPVDLSATKWKAIDDARRVHTSIVKECQGAGRDPPPYTPRELIGKGSFGRVYKASSDETGQLVAVKIIDIEESDRLDPGTNDAFNDILKEVNTLKLLNSNGARNINTIIDTFLIGQSIWMVTEYCAGGSVSTLMRPTRGLLEQWIIPILREVAEALSWVHRQGIIHRDIKCANVLLTENGSVQLCDFGVAALMETKFDKRRTVTGSLQWMAPEFFEPTVSYGMDVDIWAFGSMAFEMASGLPPNARAMGNMNPNTFGSYLKQHCPRLEGDQYSPGLKDLIAYCMVENPTHRPAIGNVQRHQYIFNTEAAYPTESLSKLVRAYRLWESRGGTRQSLFSAGGAQGYYSAGEAAREDAETPNEEWDFGTEHDGNQLNLDDPDVLTVTQVYGLDISGTPQSSKQQPRRRRPPPSAREVIAPLAKVFDPNTIRNYQDNARVFYGKEDLLPAPDLPLRNDLEQLTVRESIIDLDAALDGNRLSQFVDLETIKVSTRSLSSDQIHIDKRRTQDWTFPLMAPASVGPDVQPSGNSNEQASRISTVSLINLDEGLEQIRLATATSNYMSPTPDVEEAPFGLETGASGTAYLASSRREPSLYVSVDFDTDSEALSFIPEPEKQAPIYESHISEPSPVTDMQPWYSNNTPPVHNDSPPRLRAHDGLEPETGELPALALPPRPEPLSAHVMEGFGSHTEVKDELRRLISSLEKHLQAARDVVEKLPVCYSRIDAALEKEL</sequence>
<keyword evidence="2" id="KW-1185">Reference proteome</keyword>
<evidence type="ECO:0000313" key="2">
    <source>
        <dbReference type="Proteomes" id="UP001153332"/>
    </source>
</evidence>
<reference evidence="1" key="1">
    <citation type="submission" date="2022-12" db="EMBL/GenBank/DDBJ databases">
        <title>Genome Sequence of Lasiodiplodia mahajangana.</title>
        <authorList>
            <person name="Buettner E."/>
        </authorList>
    </citation>
    <scope>NUCLEOTIDE SEQUENCE</scope>
    <source>
        <strain evidence="1">VT137</strain>
    </source>
</reference>